<name>K9YXP8_DACS8</name>
<dbReference type="HOGENOM" id="CLU_2522023_0_0_3"/>
<dbReference type="OrthoDB" id="574468at2"/>
<dbReference type="Proteomes" id="UP000010482">
    <property type="component" value="Chromosome"/>
</dbReference>
<dbReference type="KEGG" id="dsl:Dacsa_2695"/>
<dbReference type="eggNOG" id="ENOG50333EC">
    <property type="taxonomic scope" value="Bacteria"/>
</dbReference>
<sequence length="84" mass="9964">MDMRSLRKLHRRIAPILFLPLFLTAFTGVAYRVANSWFNTPDRVGAILMYFHQGTFLGEELRVFYFIPHLMRSLIFKENAAQNW</sequence>
<keyword evidence="2" id="KW-1185">Reference proteome</keyword>
<evidence type="ECO:0000313" key="2">
    <source>
        <dbReference type="Proteomes" id="UP000010482"/>
    </source>
</evidence>
<dbReference type="PATRIC" id="fig|13035.3.peg.3074"/>
<accession>K9YXP8</accession>
<dbReference type="EMBL" id="CP003944">
    <property type="protein sequence ID" value="AFZ51272.1"/>
    <property type="molecule type" value="Genomic_DNA"/>
</dbReference>
<organism evidence="1 2">
    <name type="scientific">Dactylococcopsis salina (strain PCC 8305)</name>
    <name type="common">Myxobactron salinum</name>
    <dbReference type="NCBI Taxonomy" id="13035"/>
    <lineage>
        <taxon>Bacteria</taxon>
        <taxon>Bacillati</taxon>
        <taxon>Cyanobacteriota</taxon>
        <taxon>Cyanophyceae</taxon>
        <taxon>Nodosilineales</taxon>
        <taxon>Cymatolegaceae</taxon>
        <taxon>Dactylococcopsis</taxon>
    </lineage>
</organism>
<dbReference type="AlphaFoldDB" id="K9YXP8"/>
<reference evidence="1" key="1">
    <citation type="submission" date="2012-04" db="EMBL/GenBank/DDBJ databases">
        <title>Finished genome of Dactylococcopsis salina PCC 8305.</title>
        <authorList>
            <consortium name="US DOE Joint Genome Institute"/>
            <person name="Gugger M."/>
            <person name="Coursin T."/>
            <person name="Rippka R."/>
            <person name="Tandeau De Marsac N."/>
            <person name="Huntemann M."/>
            <person name="Wei C.-L."/>
            <person name="Han J."/>
            <person name="Detter J.C."/>
            <person name="Han C."/>
            <person name="Tapia R."/>
            <person name="Daligault H."/>
            <person name="Chen A."/>
            <person name="Krypides N."/>
            <person name="Mavromatis K."/>
            <person name="Markowitz V."/>
            <person name="Szeto E."/>
            <person name="Ivanova N."/>
            <person name="Ovchinnikova G."/>
            <person name="Pagani I."/>
            <person name="Pati A."/>
            <person name="Goodwin L."/>
            <person name="Peters L."/>
            <person name="Pitluck S."/>
            <person name="Woyke T."/>
            <person name="Kerfeld C."/>
        </authorList>
    </citation>
    <scope>NUCLEOTIDE SEQUENCE [LARGE SCALE GENOMIC DNA]</scope>
    <source>
        <strain evidence="1">PCC 8305</strain>
    </source>
</reference>
<dbReference type="RefSeq" id="WP_015230261.1">
    <property type="nucleotide sequence ID" value="NC_019780.1"/>
</dbReference>
<gene>
    <name evidence="1" type="ORF">Dacsa_2695</name>
</gene>
<proteinExistence type="predicted"/>
<protein>
    <submittedName>
        <fullName evidence="1">Uncharacterized protein</fullName>
    </submittedName>
</protein>
<evidence type="ECO:0000313" key="1">
    <source>
        <dbReference type="EMBL" id="AFZ51272.1"/>
    </source>
</evidence>